<dbReference type="AlphaFoldDB" id="A0A383DXA1"/>
<reference evidence="1" key="1">
    <citation type="submission" date="2018-05" db="EMBL/GenBank/DDBJ databases">
        <authorList>
            <person name="Lanie J.A."/>
            <person name="Ng W.-L."/>
            <person name="Kazmierczak K.M."/>
            <person name="Andrzejewski T.M."/>
            <person name="Davidsen T.M."/>
            <person name="Wayne K.J."/>
            <person name="Tettelin H."/>
            <person name="Glass J.I."/>
            <person name="Rusch D."/>
            <person name="Podicherti R."/>
            <person name="Tsui H.-C.T."/>
            <person name="Winkler M.E."/>
        </authorList>
    </citation>
    <scope>NUCLEOTIDE SEQUENCE</scope>
</reference>
<accession>A0A383DXA1</accession>
<dbReference type="Pfam" id="PF13384">
    <property type="entry name" value="HTH_23"/>
    <property type="match status" value="1"/>
</dbReference>
<organism evidence="1">
    <name type="scientific">marine metagenome</name>
    <dbReference type="NCBI Taxonomy" id="408172"/>
    <lineage>
        <taxon>unclassified sequences</taxon>
        <taxon>metagenomes</taxon>
        <taxon>ecological metagenomes</taxon>
    </lineage>
</organism>
<proteinExistence type="predicted"/>
<gene>
    <name evidence="1" type="ORF">METZ01_LOCUS502026</name>
</gene>
<name>A0A383DXA1_9ZZZZ</name>
<dbReference type="EMBL" id="UINC01221012">
    <property type="protein sequence ID" value="SVE49172.1"/>
    <property type="molecule type" value="Genomic_DNA"/>
</dbReference>
<feature type="non-terminal residue" evidence="1">
    <location>
        <position position="39"/>
    </location>
</feature>
<sequence length="39" mass="4451">MKLAHDQGQSYAQIGKTFGISRMSVYRRLKGHIEAKKES</sequence>
<evidence type="ECO:0000313" key="1">
    <source>
        <dbReference type="EMBL" id="SVE49172.1"/>
    </source>
</evidence>
<protein>
    <recommendedName>
        <fullName evidence="2">Resolvase HTH domain-containing protein</fullName>
    </recommendedName>
</protein>
<evidence type="ECO:0008006" key="2">
    <source>
        <dbReference type="Google" id="ProtNLM"/>
    </source>
</evidence>